<dbReference type="AlphaFoldDB" id="A0A6G1EX04"/>
<organism evidence="1 2">
    <name type="scientific">Oryza meyeriana var. granulata</name>
    <dbReference type="NCBI Taxonomy" id="110450"/>
    <lineage>
        <taxon>Eukaryota</taxon>
        <taxon>Viridiplantae</taxon>
        <taxon>Streptophyta</taxon>
        <taxon>Embryophyta</taxon>
        <taxon>Tracheophyta</taxon>
        <taxon>Spermatophyta</taxon>
        <taxon>Magnoliopsida</taxon>
        <taxon>Liliopsida</taxon>
        <taxon>Poales</taxon>
        <taxon>Poaceae</taxon>
        <taxon>BOP clade</taxon>
        <taxon>Oryzoideae</taxon>
        <taxon>Oryzeae</taxon>
        <taxon>Oryzinae</taxon>
        <taxon>Oryza</taxon>
        <taxon>Oryza meyeriana</taxon>
    </lineage>
</organism>
<name>A0A6G1EX04_9ORYZ</name>
<dbReference type="Proteomes" id="UP000479710">
    <property type="component" value="Unassembled WGS sequence"/>
</dbReference>
<evidence type="ECO:0000313" key="2">
    <source>
        <dbReference type="Proteomes" id="UP000479710"/>
    </source>
</evidence>
<reference evidence="1 2" key="1">
    <citation type="submission" date="2019-11" db="EMBL/GenBank/DDBJ databases">
        <title>Whole genome sequence of Oryza granulata.</title>
        <authorList>
            <person name="Li W."/>
        </authorList>
    </citation>
    <scope>NUCLEOTIDE SEQUENCE [LARGE SCALE GENOMIC DNA]</scope>
    <source>
        <strain evidence="2">cv. Menghai</strain>
        <tissue evidence="1">Leaf</tissue>
    </source>
</reference>
<gene>
    <name evidence="1" type="ORF">E2562_016421</name>
</gene>
<proteinExistence type="predicted"/>
<evidence type="ECO:0000313" key="1">
    <source>
        <dbReference type="EMBL" id="KAF0929183.1"/>
    </source>
</evidence>
<protein>
    <submittedName>
        <fullName evidence="1">Uncharacterized protein</fullName>
    </submittedName>
</protein>
<keyword evidence="2" id="KW-1185">Reference proteome</keyword>
<sequence length="183" mass="18836">MQSLNTNDRRILGWIAYLRGTTRSQHFPGISTVGSRYPPGAVRCGRAAALSTVSAAVFSLPPPPCPPPLSLPSLHHRRFVSAAASSPIASPPSAARVCLLSHRFHLRSHLTVFSSPALPTTNASSPPYPAAAASSSLLPAAASSPQTLQKPLLSPLPPPTVPAMNREDGASGGVCGCFCGASP</sequence>
<dbReference type="EMBL" id="SPHZ02000002">
    <property type="protein sequence ID" value="KAF0929183.1"/>
    <property type="molecule type" value="Genomic_DNA"/>
</dbReference>
<comment type="caution">
    <text evidence="1">The sequence shown here is derived from an EMBL/GenBank/DDBJ whole genome shotgun (WGS) entry which is preliminary data.</text>
</comment>
<accession>A0A6G1EX04</accession>